<reference evidence="1 2" key="1">
    <citation type="submission" date="2019-04" db="EMBL/GenBank/DDBJ databases">
        <title>Whole Genome Sequencing of Pectobacterium punjabense SS95.</title>
        <authorList>
            <person name="Sarfraz S."/>
            <person name="Oulghazi S."/>
            <person name="Roques C."/>
            <person name="Vandecasteele C."/>
            <person name="Faure D."/>
        </authorList>
    </citation>
    <scope>NUCLEOTIDE SEQUENCE [LARGE SCALE GENOMIC DNA]</scope>
    <source>
        <strain evidence="1 2">SS95</strain>
    </source>
</reference>
<evidence type="ECO:0000313" key="1">
    <source>
        <dbReference type="EMBL" id="QJA18977.1"/>
    </source>
</evidence>
<organism evidence="1 2">
    <name type="scientific">Pectobacterium punjabense</name>
    <dbReference type="NCBI Taxonomy" id="2108399"/>
    <lineage>
        <taxon>Bacteria</taxon>
        <taxon>Pseudomonadati</taxon>
        <taxon>Pseudomonadota</taxon>
        <taxon>Gammaproteobacteria</taxon>
        <taxon>Enterobacterales</taxon>
        <taxon>Pectobacteriaceae</taxon>
        <taxon>Pectobacterium</taxon>
    </lineage>
</organism>
<accession>A0ABX6KYV1</accession>
<dbReference type="EMBL" id="CP038498">
    <property type="protein sequence ID" value="QJA18977.1"/>
    <property type="molecule type" value="Genomic_DNA"/>
</dbReference>
<name>A0ABX6KYV1_9GAMM</name>
<dbReference type="RefSeq" id="WP_107170169.1">
    <property type="nucleotide sequence ID" value="NZ_CP038498.1"/>
</dbReference>
<dbReference type="Proteomes" id="UP000502681">
    <property type="component" value="Chromosome"/>
</dbReference>
<sequence>MNKNVNGLLLETDPFEPEGGGISSFSINYLILNYNSLAELPPTDISSGIAEFISNGLIIKSEDNDYYSVTRKGRITRIVHLAEKKKLQPALREQHNYNTDDLILSLLASNKIDGWSQSSFTESGIGIYLHQHSSKNINDAITILLDKGFMATEAPFRNNWFRITGSGLQYYLSTVRQTLGLNSDTGILTPVAEKYINDKIFNLPNLQDHIKENLNSRWSEIEKCAFSEAWLASVIMLGSLLEGVLLAVLEAAGKKALDAVSAPKNRNSGNVKPIDIWTLQDYIKVAIELRIIPSSIEKHIHELRDTRNLVHPNKQLRENIIADESLYRISREVTETVIDALQR</sequence>
<keyword evidence="2" id="KW-1185">Reference proteome</keyword>
<proteinExistence type="predicted"/>
<protein>
    <recommendedName>
        <fullName evidence="3">DUF4145 domain-containing protein</fullName>
    </recommendedName>
</protein>
<evidence type="ECO:0000313" key="2">
    <source>
        <dbReference type="Proteomes" id="UP000502681"/>
    </source>
</evidence>
<gene>
    <name evidence="1" type="ORF">E2566_03010</name>
</gene>
<dbReference type="GeneID" id="90761910"/>
<evidence type="ECO:0008006" key="3">
    <source>
        <dbReference type="Google" id="ProtNLM"/>
    </source>
</evidence>